<proteinExistence type="predicted"/>
<keyword evidence="2" id="KW-1185">Reference proteome</keyword>
<sequence length="111" mass="12929">MATFRWIAPSDFELSHLQNIIVKKLNIDAFQVVVDYTRTPYKSKCSIYRITILEEDWRLSEVLNMFNAEQKKFKTDADFDCGVDLPDGRSQTSCSSFTSFFILFYAVFLNS</sequence>
<evidence type="ECO:0000313" key="1">
    <source>
        <dbReference type="EMBL" id="KHJ94405.1"/>
    </source>
</evidence>
<protein>
    <submittedName>
        <fullName evidence="1">Uncharacterized protein</fullName>
    </submittedName>
</protein>
<evidence type="ECO:0000313" key="2">
    <source>
        <dbReference type="Proteomes" id="UP000053660"/>
    </source>
</evidence>
<gene>
    <name evidence="1" type="ORF">OESDEN_05668</name>
</gene>
<organism evidence="1 2">
    <name type="scientific">Oesophagostomum dentatum</name>
    <name type="common">Nodular worm</name>
    <dbReference type="NCBI Taxonomy" id="61180"/>
    <lineage>
        <taxon>Eukaryota</taxon>
        <taxon>Metazoa</taxon>
        <taxon>Ecdysozoa</taxon>
        <taxon>Nematoda</taxon>
        <taxon>Chromadorea</taxon>
        <taxon>Rhabditida</taxon>
        <taxon>Rhabditina</taxon>
        <taxon>Rhabditomorpha</taxon>
        <taxon>Strongyloidea</taxon>
        <taxon>Strongylidae</taxon>
        <taxon>Oesophagostomum</taxon>
    </lineage>
</organism>
<dbReference type="Proteomes" id="UP000053660">
    <property type="component" value="Unassembled WGS sequence"/>
</dbReference>
<name>A0A0B1TG67_OESDE</name>
<reference evidence="1 2" key="1">
    <citation type="submission" date="2014-03" db="EMBL/GenBank/DDBJ databases">
        <title>Draft genome of the hookworm Oesophagostomum dentatum.</title>
        <authorList>
            <person name="Mitreva M."/>
        </authorList>
    </citation>
    <scope>NUCLEOTIDE SEQUENCE [LARGE SCALE GENOMIC DNA]</scope>
    <source>
        <strain evidence="1 2">OD-Hann</strain>
    </source>
</reference>
<dbReference type="EMBL" id="KN550345">
    <property type="protein sequence ID" value="KHJ94405.1"/>
    <property type="molecule type" value="Genomic_DNA"/>
</dbReference>
<dbReference type="AlphaFoldDB" id="A0A0B1TG67"/>
<dbReference type="OrthoDB" id="5915086at2759"/>
<accession>A0A0B1TG67</accession>